<reference evidence="6 7" key="1">
    <citation type="submission" date="2023-11" db="EMBL/GenBank/DDBJ databases">
        <title>MicrobeMod: A computational toolkit for identifying prokaryotic methylation and restriction-modification with nanopore sequencing.</title>
        <authorList>
            <person name="Crits-Christoph A."/>
            <person name="Kang S.C."/>
            <person name="Lee H."/>
            <person name="Ostrov N."/>
        </authorList>
    </citation>
    <scope>NUCLEOTIDE SEQUENCE [LARGE SCALE GENOMIC DNA]</scope>
    <source>
        <strain evidence="6 7">ATCC 49870</strain>
    </source>
</reference>
<dbReference type="InterPro" id="IPR001633">
    <property type="entry name" value="EAL_dom"/>
</dbReference>
<dbReference type="SUPFAM" id="SSF141868">
    <property type="entry name" value="EAL domain-like"/>
    <property type="match status" value="1"/>
</dbReference>
<evidence type="ECO:0000313" key="6">
    <source>
        <dbReference type="EMBL" id="WQH17051.1"/>
    </source>
</evidence>
<evidence type="ECO:0000259" key="3">
    <source>
        <dbReference type="PROSITE" id="PS50113"/>
    </source>
</evidence>
<evidence type="ECO:0000313" key="7">
    <source>
        <dbReference type="Proteomes" id="UP001327459"/>
    </source>
</evidence>
<dbReference type="SMART" id="SM00091">
    <property type="entry name" value="PAS"/>
    <property type="match status" value="2"/>
</dbReference>
<dbReference type="PROSITE" id="PS50883">
    <property type="entry name" value="EAL"/>
    <property type="match status" value="1"/>
</dbReference>
<dbReference type="Pfam" id="PF13185">
    <property type="entry name" value="GAF_2"/>
    <property type="match status" value="1"/>
</dbReference>
<feature type="transmembrane region" description="Helical" evidence="1">
    <location>
        <begin position="42"/>
        <end position="63"/>
    </location>
</feature>
<feature type="transmembrane region" description="Helical" evidence="1">
    <location>
        <begin position="138"/>
        <end position="156"/>
    </location>
</feature>
<feature type="domain" description="EAL" evidence="4">
    <location>
        <begin position="1073"/>
        <end position="1327"/>
    </location>
</feature>
<feature type="transmembrane region" description="Helical" evidence="1">
    <location>
        <begin position="197"/>
        <end position="217"/>
    </location>
</feature>
<name>A0ABZ0Z0V5_9GAMM</name>
<dbReference type="Gene3D" id="3.30.450.20">
    <property type="entry name" value="PAS domain"/>
    <property type="match status" value="2"/>
</dbReference>
<dbReference type="Pfam" id="PF13426">
    <property type="entry name" value="PAS_9"/>
    <property type="match status" value="1"/>
</dbReference>
<dbReference type="CDD" id="cd01949">
    <property type="entry name" value="GGDEF"/>
    <property type="match status" value="1"/>
</dbReference>
<dbReference type="Proteomes" id="UP001327459">
    <property type="component" value="Chromosome"/>
</dbReference>
<dbReference type="Gene3D" id="3.30.450.40">
    <property type="match status" value="1"/>
</dbReference>
<accession>A0ABZ0Z0V5</accession>
<dbReference type="PANTHER" id="PTHR44757:SF2">
    <property type="entry name" value="BIOFILM ARCHITECTURE MAINTENANCE PROTEIN MBAA"/>
    <property type="match status" value="1"/>
</dbReference>
<dbReference type="EMBL" id="CP140153">
    <property type="protein sequence ID" value="WQH17051.1"/>
    <property type="molecule type" value="Genomic_DNA"/>
</dbReference>
<dbReference type="Pfam" id="PF00990">
    <property type="entry name" value="GGDEF"/>
    <property type="match status" value="1"/>
</dbReference>
<dbReference type="SUPFAM" id="SSF55073">
    <property type="entry name" value="Nucleotide cyclase"/>
    <property type="match status" value="1"/>
</dbReference>
<dbReference type="CDD" id="cd01948">
    <property type="entry name" value="EAL"/>
    <property type="match status" value="1"/>
</dbReference>
<keyword evidence="1" id="KW-1133">Transmembrane helix</keyword>
<proteinExistence type="predicted"/>
<dbReference type="SMART" id="SM00086">
    <property type="entry name" value="PAC"/>
    <property type="match status" value="1"/>
</dbReference>
<keyword evidence="1" id="KW-0812">Transmembrane</keyword>
<dbReference type="InterPro" id="IPR000700">
    <property type="entry name" value="PAS-assoc_C"/>
</dbReference>
<evidence type="ECO:0000259" key="5">
    <source>
        <dbReference type="PROSITE" id="PS50887"/>
    </source>
</evidence>
<protein>
    <submittedName>
        <fullName evidence="6">EAL domain-containing protein</fullName>
    </submittedName>
</protein>
<dbReference type="Pfam" id="PF08448">
    <property type="entry name" value="PAS_4"/>
    <property type="match status" value="1"/>
</dbReference>
<dbReference type="Gene3D" id="3.20.20.450">
    <property type="entry name" value="EAL domain"/>
    <property type="match status" value="1"/>
</dbReference>
<dbReference type="PROSITE" id="PS50887">
    <property type="entry name" value="GGDEF"/>
    <property type="match status" value="1"/>
</dbReference>
<dbReference type="NCBIfam" id="TIGR00229">
    <property type="entry name" value="sensory_box"/>
    <property type="match status" value="2"/>
</dbReference>
<sequence>MTPAADSPLLTKSYLLMVVAACLAIGTMGLLTPLLISDPGPLGLPLLRESALAALLAGLGLGAHLQGWRMLHTAAGGTLLLLVGYSLAVNGIHPPATMDGPHKGLGHLSIEAALLLAAIAIGLIIPGRSRLARRPWRWIGTLMLFLGVISILWMLWGHTPWLQFQSTTAWVAVLFTLFFGGAMLLASRLRRGDLKELGTLAVAAGLVGSLLAALAWYQLSLLHNRDLQAIGDAQLDQVETVSQQVLTAHVTTLGRLAERWQLIGRLPTAESIREREAATYLRDMESLQVLAMLDDQQQAVWQSSRGPGGNELLARLLSQPGTREWLSQARPSPRLLLLADTPSRGSSTSLVAVPMTNPQRREQQFLALLDFNRLLDNAMRPHLQPIAVHLDFIDGAHIEIYSDPTHHDHRAMLAQRELTLPFGPTLTATSYLEDDQQPAIAAMLPSAVTLIALAVTYLVVLLLALGQSRLTQTRRLTTARRELESQQIIQQMILHSESLEHTLVSVCELMEEHDPDSRCSIMLSDEAGENLHLAAAPSLSTTYRAAMTMIPITDIGACGAAAHHKEPAFTEDIARDARWTGFAELAIENGLRSCWSYPLLASDGRVLGTFASYRDRPGVPSEAHRRQIARAADLVSLAIERHHDRAALEENEQRYRSLFAYNPDAVFSLDSQGRLRTFNHATETMLAHCQDELSGQSLIELIDSTERDAIQRAIERTLRGRTQVAELTVTHDDTSRHEFDVTFLPMVINGRIEAAYGIAKEVTIRKRQERRLRTLERSVEASIHGVVIADAKAPDLPIVYTNAAFTQITGYRADEALGRNCRFLQGEQTDPAAIEEIRHALSARQPVRVLLRNYRKDGSQFWNELHISPVEDERGEITHFVGLQNDVSAHKSYEAQLAFNATHDALTGLGNRSLFEDRLRHTIELSRRRATRVAVLFIDLDEFKPINDSLGHAVGDKILIEVARRLEEQMRAEDTLARFGGDEFVALLADIDGEDEALLVAERLLPEVSRPYRIDEHELYLSASIGITISEPGMESPLSLIQQADMAMYRAKQQGRNTCQIFNEEIDSQVRHRVGLRNDLQEALEHGDFQVFYQPLVLGEERCIAGLEALLRWHHPTHGWISPATFIPLAEETGQIIPLSEWVLERACRDMKTLVDHGMDDGRVAINLSPIQFNRPNFLATIRRMLELSGLPASRLELELTEGILMNETEAAIETLHQLRDSTISVSIDDFGTGFSSLSYLKHLPIDKIKIDRSFIQGVEHSADDAAIVQGVISMAHHLGIKVVAEGIETEAQRDILVGWGCDILQGYLFARPMPLDELTTCLRHNRQIAAHLNSAT</sequence>
<dbReference type="InterPro" id="IPR029787">
    <property type="entry name" value="Nucleotide_cyclase"/>
</dbReference>
<dbReference type="InterPro" id="IPR052155">
    <property type="entry name" value="Biofilm_reg_signaling"/>
</dbReference>
<dbReference type="SMART" id="SM00267">
    <property type="entry name" value="GGDEF"/>
    <property type="match status" value="1"/>
</dbReference>
<dbReference type="InterPro" id="IPR013656">
    <property type="entry name" value="PAS_4"/>
</dbReference>
<feature type="domain" description="PAS" evidence="2">
    <location>
        <begin position="771"/>
        <end position="844"/>
    </location>
</feature>
<dbReference type="InterPro" id="IPR000160">
    <property type="entry name" value="GGDEF_dom"/>
</dbReference>
<feature type="transmembrane region" description="Helical" evidence="1">
    <location>
        <begin position="168"/>
        <end position="185"/>
    </location>
</feature>
<dbReference type="CDD" id="cd00130">
    <property type="entry name" value="PAS"/>
    <property type="match status" value="2"/>
</dbReference>
<evidence type="ECO:0000259" key="2">
    <source>
        <dbReference type="PROSITE" id="PS50112"/>
    </source>
</evidence>
<dbReference type="SUPFAM" id="SSF55781">
    <property type="entry name" value="GAF domain-like"/>
    <property type="match status" value="1"/>
</dbReference>
<feature type="transmembrane region" description="Helical" evidence="1">
    <location>
        <begin position="108"/>
        <end position="126"/>
    </location>
</feature>
<dbReference type="InterPro" id="IPR000014">
    <property type="entry name" value="PAS"/>
</dbReference>
<evidence type="ECO:0000259" key="4">
    <source>
        <dbReference type="PROSITE" id="PS50883"/>
    </source>
</evidence>
<keyword evidence="1" id="KW-0472">Membrane</keyword>
<feature type="domain" description="PAS" evidence="2">
    <location>
        <begin position="651"/>
        <end position="721"/>
    </location>
</feature>
<dbReference type="PANTHER" id="PTHR44757">
    <property type="entry name" value="DIGUANYLATE CYCLASE DGCP"/>
    <property type="match status" value="1"/>
</dbReference>
<dbReference type="PROSITE" id="PS50113">
    <property type="entry name" value="PAC"/>
    <property type="match status" value="1"/>
</dbReference>
<dbReference type="InterPro" id="IPR001610">
    <property type="entry name" value="PAC"/>
</dbReference>
<dbReference type="InterPro" id="IPR029016">
    <property type="entry name" value="GAF-like_dom_sf"/>
</dbReference>
<dbReference type="RefSeq" id="WP_322522033.1">
    <property type="nucleotide sequence ID" value="NZ_CP140153.1"/>
</dbReference>
<dbReference type="InterPro" id="IPR035965">
    <property type="entry name" value="PAS-like_dom_sf"/>
</dbReference>
<dbReference type="SUPFAM" id="SSF55785">
    <property type="entry name" value="PYP-like sensor domain (PAS domain)"/>
    <property type="match status" value="2"/>
</dbReference>
<dbReference type="InterPro" id="IPR003018">
    <property type="entry name" value="GAF"/>
</dbReference>
<feature type="transmembrane region" description="Helical" evidence="1">
    <location>
        <begin position="70"/>
        <end position="88"/>
    </location>
</feature>
<keyword evidence="7" id="KW-1185">Reference proteome</keyword>
<dbReference type="PROSITE" id="PS50112">
    <property type="entry name" value="PAS"/>
    <property type="match status" value="2"/>
</dbReference>
<feature type="transmembrane region" description="Helical" evidence="1">
    <location>
        <begin position="14"/>
        <end position="36"/>
    </location>
</feature>
<feature type="domain" description="PAC" evidence="3">
    <location>
        <begin position="845"/>
        <end position="899"/>
    </location>
</feature>
<gene>
    <name evidence="6" type="ORF">SR882_03870</name>
</gene>
<dbReference type="NCBIfam" id="TIGR00254">
    <property type="entry name" value="GGDEF"/>
    <property type="match status" value="1"/>
</dbReference>
<dbReference type="InterPro" id="IPR043128">
    <property type="entry name" value="Rev_trsase/Diguanyl_cyclase"/>
</dbReference>
<dbReference type="InterPro" id="IPR035919">
    <property type="entry name" value="EAL_sf"/>
</dbReference>
<dbReference type="Pfam" id="PF00563">
    <property type="entry name" value="EAL"/>
    <property type="match status" value="1"/>
</dbReference>
<organism evidence="6 7">
    <name type="scientific">Guyparkeria halophila</name>
    <dbReference type="NCBI Taxonomy" id="47960"/>
    <lineage>
        <taxon>Bacteria</taxon>
        <taxon>Pseudomonadati</taxon>
        <taxon>Pseudomonadota</taxon>
        <taxon>Gammaproteobacteria</taxon>
        <taxon>Chromatiales</taxon>
        <taxon>Thioalkalibacteraceae</taxon>
        <taxon>Guyparkeria</taxon>
    </lineage>
</organism>
<dbReference type="Gene3D" id="3.30.70.270">
    <property type="match status" value="1"/>
</dbReference>
<evidence type="ECO:0000256" key="1">
    <source>
        <dbReference type="SAM" id="Phobius"/>
    </source>
</evidence>
<dbReference type="SMART" id="SM00065">
    <property type="entry name" value="GAF"/>
    <property type="match status" value="1"/>
</dbReference>
<dbReference type="SMART" id="SM00052">
    <property type="entry name" value="EAL"/>
    <property type="match status" value="1"/>
</dbReference>
<feature type="domain" description="GGDEF" evidence="5">
    <location>
        <begin position="931"/>
        <end position="1064"/>
    </location>
</feature>